<name>A0A1H9SQZ3_9FIRM</name>
<dbReference type="Proteomes" id="UP000182471">
    <property type="component" value="Unassembled WGS sequence"/>
</dbReference>
<dbReference type="Pfam" id="PF01022">
    <property type="entry name" value="HTH_5"/>
    <property type="match status" value="1"/>
</dbReference>
<dbReference type="CDD" id="cd00090">
    <property type="entry name" value="HTH_ARSR"/>
    <property type="match status" value="1"/>
</dbReference>
<evidence type="ECO:0000313" key="5">
    <source>
        <dbReference type="EMBL" id="SER87235.1"/>
    </source>
</evidence>
<proteinExistence type="predicted"/>
<dbReference type="SUPFAM" id="SSF46785">
    <property type="entry name" value="Winged helix' DNA-binding domain"/>
    <property type="match status" value="1"/>
</dbReference>
<dbReference type="InterPro" id="IPR011991">
    <property type="entry name" value="ArsR-like_HTH"/>
</dbReference>
<reference evidence="6" key="1">
    <citation type="submission" date="2016-10" db="EMBL/GenBank/DDBJ databases">
        <authorList>
            <person name="Varghese N."/>
            <person name="Submissions S."/>
        </authorList>
    </citation>
    <scope>NUCLEOTIDE SEQUENCE [LARGE SCALE GENOMIC DNA]</scope>
    <source>
        <strain evidence="6">S1b</strain>
    </source>
</reference>
<evidence type="ECO:0000256" key="3">
    <source>
        <dbReference type="ARBA" id="ARBA00023163"/>
    </source>
</evidence>
<evidence type="ECO:0000259" key="4">
    <source>
        <dbReference type="PROSITE" id="PS50987"/>
    </source>
</evidence>
<keyword evidence="3" id="KW-0804">Transcription</keyword>
<feature type="domain" description="HTH arsR-type" evidence="4">
    <location>
        <begin position="24"/>
        <end position="118"/>
    </location>
</feature>
<dbReference type="RefSeq" id="WP_022750244.1">
    <property type="nucleotide sequence ID" value="NZ_FOGW01000012.1"/>
</dbReference>
<dbReference type="PANTHER" id="PTHR33154:SF18">
    <property type="entry name" value="ARSENICAL RESISTANCE OPERON REPRESSOR"/>
    <property type="match status" value="1"/>
</dbReference>
<keyword evidence="6" id="KW-1185">Reference proteome</keyword>
<dbReference type="PROSITE" id="PS50987">
    <property type="entry name" value="HTH_ARSR_2"/>
    <property type="match status" value="1"/>
</dbReference>
<dbReference type="GO" id="GO:0003677">
    <property type="term" value="F:DNA binding"/>
    <property type="evidence" value="ECO:0007669"/>
    <property type="project" value="UniProtKB-KW"/>
</dbReference>
<protein>
    <submittedName>
        <fullName evidence="5">DNA-binding transcriptional regulator, ArsR family</fullName>
    </submittedName>
</protein>
<keyword evidence="1" id="KW-0805">Transcription regulation</keyword>
<dbReference type="Gene3D" id="1.10.10.10">
    <property type="entry name" value="Winged helix-like DNA-binding domain superfamily/Winged helix DNA-binding domain"/>
    <property type="match status" value="1"/>
</dbReference>
<dbReference type="InterPro" id="IPR001845">
    <property type="entry name" value="HTH_ArsR_DNA-bd_dom"/>
</dbReference>
<accession>A0A1H9SQZ3</accession>
<evidence type="ECO:0000256" key="1">
    <source>
        <dbReference type="ARBA" id="ARBA00023015"/>
    </source>
</evidence>
<dbReference type="SMART" id="SM00418">
    <property type="entry name" value="HTH_ARSR"/>
    <property type="match status" value="1"/>
</dbReference>
<evidence type="ECO:0000313" key="6">
    <source>
        <dbReference type="Proteomes" id="UP000182471"/>
    </source>
</evidence>
<dbReference type="InterPro" id="IPR036390">
    <property type="entry name" value="WH_DNA-bd_sf"/>
</dbReference>
<dbReference type="InterPro" id="IPR036388">
    <property type="entry name" value="WH-like_DNA-bd_sf"/>
</dbReference>
<gene>
    <name evidence="5" type="ORF">SAMN02910429_01332</name>
</gene>
<dbReference type="InterPro" id="IPR051081">
    <property type="entry name" value="HTH_MetalResp_TranReg"/>
</dbReference>
<organism evidence="5 6">
    <name type="scientific">Lachnobacterium bovis</name>
    <dbReference type="NCBI Taxonomy" id="140626"/>
    <lineage>
        <taxon>Bacteria</taxon>
        <taxon>Bacillati</taxon>
        <taxon>Bacillota</taxon>
        <taxon>Clostridia</taxon>
        <taxon>Lachnospirales</taxon>
        <taxon>Lachnospiraceae</taxon>
        <taxon>Lachnobacterium</taxon>
    </lineage>
</organism>
<dbReference type="PRINTS" id="PR00778">
    <property type="entry name" value="HTHARSR"/>
</dbReference>
<dbReference type="OrthoDB" id="9794330at2"/>
<dbReference type="PANTHER" id="PTHR33154">
    <property type="entry name" value="TRANSCRIPTIONAL REGULATOR, ARSR FAMILY"/>
    <property type="match status" value="1"/>
</dbReference>
<dbReference type="EMBL" id="FOGW01000012">
    <property type="protein sequence ID" value="SER87235.1"/>
    <property type="molecule type" value="Genomic_DNA"/>
</dbReference>
<dbReference type="NCBIfam" id="NF033788">
    <property type="entry name" value="HTH_metalloreg"/>
    <property type="match status" value="1"/>
</dbReference>
<dbReference type="AlphaFoldDB" id="A0A1H9SQZ3"/>
<dbReference type="GO" id="GO:0003700">
    <property type="term" value="F:DNA-binding transcription factor activity"/>
    <property type="evidence" value="ECO:0007669"/>
    <property type="project" value="InterPro"/>
</dbReference>
<keyword evidence="2 5" id="KW-0238">DNA-binding</keyword>
<sequence>MDKINLPHHHNSSEEEEKIISNLPNNDTIESVSEALKHLGDPTRLKIFWILCHTEECVLNIATMMSMTSPAVSHHLRILKAAGLLITHRNGKEMYYTVANTPLAQKLHHTVEDLAEIQCIK</sequence>
<evidence type="ECO:0000256" key="2">
    <source>
        <dbReference type="ARBA" id="ARBA00023125"/>
    </source>
</evidence>